<sequence length="693" mass="75799">MGHQHDEAEHRLTPRLSGSSTCSLYLPVSATAPSRSCHYTALQACDTKNSLHEQWNESVVHGVYRILRTVKHHASCRPRNASPTKAASKVCRDVKDASDFYWQNLLVCQREILCGVAAMLLMMPETVAFSYAANVDPLNGLYATGFLGIVVSLFGGVPATMAGAAGAVAMVMPTITSSTGRLAYLTYHERLQHLFVAVTLAGVFELVFGILGLSRLFSMIPRTAHIGFLNGLAIMMFLSQKSTIQVCTNETMRFGECELAGHLKWMSASSPTTWVTIGLVLMTMVIMHFVPKTPVIGRFIPPTLVAAVLGVGFEFGINRPLLGYNVRTIGDTSPLKGGLPSFSVPKFGNVQDWSTVLSTAASIMAVGLFESLMTLQSVVDLKKEQLSQRATRKECIAQGIGNILCGFFSGMGGCSMIAQSNGNVINGGRYRLSSFVGGLCTFLVVFFASSVIERVPVACLTGILLVIVLHTFHWPTFKLLFRVKIEDVISILLVTVLAATTNLAVAVIVGVIWQCLVNGWQSGRQLTYRTGMDIVPVVHAHTDHELLTTHEEAKVYYVEGYFLFSCVASFREFFDVVHDPNVIILDLRDCVLADFSAVSALREVALRYRDAGKTLVARHLDSKSLNMLYHDFGWTSVDFIQTMPSSLGPDVDEFVLKSKLDKQPASRPSQGSLHQLHIPSPSETVTPYRASRS</sequence>
<organism evidence="1 2">
    <name type="scientific">Peronosclerospora sorghi</name>
    <dbReference type="NCBI Taxonomy" id="230839"/>
    <lineage>
        <taxon>Eukaryota</taxon>
        <taxon>Sar</taxon>
        <taxon>Stramenopiles</taxon>
        <taxon>Oomycota</taxon>
        <taxon>Peronosporomycetes</taxon>
        <taxon>Peronosporales</taxon>
        <taxon>Peronosporaceae</taxon>
        <taxon>Peronosclerospora</taxon>
    </lineage>
</organism>
<dbReference type="EMBL" id="CM047585">
    <property type="protein sequence ID" value="KAI9910630.1"/>
    <property type="molecule type" value="Genomic_DNA"/>
</dbReference>
<gene>
    <name evidence="1" type="ORF">PsorP6_010797</name>
</gene>
<comment type="caution">
    <text evidence="1">The sequence shown here is derived from an EMBL/GenBank/DDBJ whole genome shotgun (WGS) entry which is preliminary data.</text>
</comment>
<evidence type="ECO:0000313" key="2">
    <source>
        <dbReference type="Proteomes" id="UP001163321"/>
    </source>
</evidence>
<keyword evidence="2" id="KW-1185">Reference proteome</keyword>
<evidence type="ECO:0000313" key="1">
    <source>
        <dbReference type="EMBL" id="KAI9910630.1"/>
    </source>
</evidence>
<reference evidence="1 2" key="1">
    <citation type="journal article" date="2022" name="bioRxiv">
        <title>The genome of the oomycete Peronosclerospora sorghi, a cosmopolitan pathogen of maize and sorghum, is inflated with dispersed pseudogenes.</title>
        <authorList>
            <person name="Fletcher K."/>
            <person name="Martin F."/>
            <person name="Isakeit T."/>
            <person name="Cavanaugh K."/>
            <person name="Magill C."/>
            <person name="Michelmore R."/>
        </authorList>
    </citation>
    <scope>NUCLEOTIDE SEQUENCE [LARGE SCALE GENOMIC DNA]</scope>
    <source>
        <strain evidence="1">P6</strain>
    </source>
</reference>
<proteinExistence type="predicted"/>
<accession>A0ACC0VVM6</accession>
<name>A0ACC0VVM6_9STRA</name>
<protein>
    <submittedName>
        <fullName evidence="1">Uncharacterized protein</fullName>
    </submittedName>
</protein>
<dbReference type="Proteomes" id="UP001163321">
    <property type="component" value="Chromosome 6"/>
</dbReference>